<sequence length="544" mass="61381">MSAASCLLTEDQFLCSICLDVFTDPVAIPCGHNFCKTCITKHWDKNDKCQCPNCKESFQPELQVNTFISEMAAQFRQSAQQKASSSSSSEQQVSKPGEVPCDVCTGTNLKALKSCLVCLASYCETHLEPHLTKSGLKRHQLIDPVENLEDRMCMKHDKLLELFCKTDQMCVCMLCSISDHKTHSVVPLKEEYEGKKAELGKRDAEIQQMIQKRRLKIEEMKCSVELSKKDADREIAAGVQVFSALKESVERSQAELIDTIKEKQRETEKQAEGFIKELEQEISELEKRSSEVKQLSSSKNGLFTFFQSSPSPNCAPPTKDWTGVSVRPPSYEGTVVRAVNQLEETLSKQMKKVELKWVQQYAVDVTLDPDTAQPNLILSDDGKQVKHGDVKKKLPDNPERFDPCPCVLAKQSFSSGRFYYEVQVKEKTEWGLGVARESINRKGNINPTPQNGYWMICSRNKNEYKAWTLPLVHLSLKSLPEKVGVFVDYEEGLVSFYDVDAAALIYSFTGCCFTQKLYPFFGPRLNDRGKNSAPLIISPVNHTE</sequence>
<evidence type="ECO:0000313" key="11">
    <source>
        <dbReference type="Ensembl" id="ENSSAUP00010027885.1"/>
    </source>
</evidence>
<dbReference type="InterPro" id="IPR017907">
    <property type="entry name" value="Znf_RING_CS"/>
</dbReference>
<dbReference type="Proteomes" id="UP000472265">
    <property type="component" value="Chromosome 8"/>
</dbReference>
<dbReference type="SUPFAM" id="SSF57850">
    <property type="entry name" value="RING/U-box"/>
    <property type="match status" value="1"/>
</dbReference>
<dbReference type="InterPro" id="IPR001841">
    <property type="entry name" value="Znf_RING"/>
</dbReference>
<keyword evidence="12" id="KW-1185">Reference proteome</keyword>
<evidence type="ECO:0000256" key="5">
    <source>
        <dbReference type="ARBA" id="ARBA00022859"/>
    </source>
</evidence>
<dbReference type="GO" id="GO:0045087">
    <property type="term" value="P:innate immune response"/>
    <property type="evidence" value="ECO:0007669"/>
    <property type="project" value="UniProtKB-KW"/>
</dbReference>
<reference evidence="11" key="3">
    <citation type="submission" date="2025-09" db="UniProtKB">
        <authorList>
            <consortium name="Ensembl"/>
        </authorList>
    </citation>
    <scope>IDENTIFICATION</scope>
</reference>
<keyword evidence="3 6" id="KW-0863">Zinc-finger</keyword>
<dbReference type="SMART" id="SM00589">
    <property type="entry name" value="PRY"/>
    <property type="match status" value="1"/>
</dbReference>
<dbReference type="Pfam" id="PF13445">
    <property type="entry name" value="zf-RING_UBOX"/>
    <property type="match status" value="1"/>
</dbReference>
<dbReference type="InterPro" id="IPR051051">
    <property type="entry name" value="E3_ubiq-ligase_TRIM/RNF"/>
</dbReference>
<evidence type="ECO:0000259" key="8">
    <source>
        <dbReference type="PROSITE" id="PS50089"/>
    </source>
</evidence>
<dbReference type="InterPro" id="IPR027370">
    <property type="entry name" value="Znf-RING_euk"/>
</dbReference>
<dbReference type="PROSITE" id="PS50089">
    <property type="entry name" value="ZF_RING_2"/>
    <property type="match status" value="1"/>
</dbReference>
<evidence type="ECO:0000256" key="1">
    <source>
        <dbReference type="ARBA" id="ARBA00022588"/>
    </source>
</evidence>
<dbReference type="PROSITE" id="PS00518">
    <property type="entry name" value="ZF_RING_1"/>
    <property type="match status" value="1"/>
</dbReference>
<dbReference type="Gene3D" id="3.30.40.10">
    <property type="entry name" value="Zinc/RING finger domain, C3HC4 (zinc finger)"/>
    <property type="match status" value="1"/>
</dbReference>
<evidence type="ECO:0000256" key="4">
    <source>
        <dbReference type="ARBA" id="ARBA00022833"/>
    </source>
</evidence>
<dbReference type="InterPro" id="IPR058030">
    <property type="entry name" value="TRIM8/14/16/25/29/45/65_CC"/>
</dbReference>
<organism evidence="11 12">
    <name type="scientific">Sparus aurata</name>
    <name type="common">Gilthead sea bream</name>
    <dbReference type="NCBI Taxonomy" id="8175"/>
    <lineage>
        <taxon>Eukaryota</taxon>
        <taxon>Metazoa</taxon>
        <taxon>Chordata</taxon>
        <taxon>Craniata</taxon>
        <taxon>Vertebrata</taxon>
        <taxon>Euteleostomi</taxon>
        <taxon>Actinopterygii</taxon>
        <taxon>Neopterygii</taxon>
        <taxon>Teleostei</taxon>
        <taxon>Neoteleostei</taxon>
        <taxon>Acanthomorphata</taxon>
        <taxon>Eupercaria</taxon>
        <taxon>Spariformes</taxon>
        <taxon>Sparidae</taxon>
        <taxon>Sparus</taxon>
    </lineage>
</organism>
<dbReference type="SUPFAM" id="SSF57845">
    <property type="entry name" value="B-box zinc-binding domain"/>
    <property type="match status" value="1"/>
</dbReference>
<dbReference type="SUPFAM" id="SSF49899">
    <property type="entry name" value="Concanavalin A-like lectins/glucanases"/>
    <property type="match status" value="1"/>
</dbReference>
<dbReference type="Ensembl" id="ENSSAUT00010029399.1">
    <property type="protein sequence ID" value="ENSSAUP00010027885.1"/>
    <property type="gene ID" value="ENSSAUG00010012028.1"/>
</dbReference>
<dbReference type="FunFam" id="2.60.120.920:FF:000004">
    <property type="entry name" value="Butyrophilin subfamily 1 member A1"/>
    <property type="match status" value="1"/>
</dbReference>
<dbReference type="InterPro" id="IPR006574">
    <property type="entry name" value="PRY"/>
</dbReference>
<dbReference type="Gene3D" id="3.30.160.60">
    <property type="entry name" value="Classic Zinc Finger"/>
    <property type="match status" value="1"/>
</dbReference>
<evidence type="ECO:0000259" key="10">
    <source>
        <dbReference type="PROSITE" id="PS50188"/>
    </source>
</evidence>
<dbReference type="InterPro" id="IPR003879">
    <property type="entry name" value="Butyrophylin_SPRY"/>
</dbReference>
<dbReference type="PROSITE" id="PS50119">
    <property type="entry name" value="ZF_BBOX"/>
    <property type="match status" value="1"/>
</dbReference>
<feature type="domain" description="B30.2/SPRY" evidence="10">
    <location>
        <begin position="345"/>
        <end position="540"/>
    </location>
</feature>
<dbReference type="Pfam" id="PF13765">
    <property type="entry name" value="PRY"/>
    <property type="match status" value="1"/>
</dbReference>
<feature type="domain" description="RING-type" evidence="8">
    <location>
        <begin position="15"/>
        <end position="55"/>
    </location>
</feature>
<dbReference type="PANTHER" id="PTHR25465:SF32">
    <property type="entry name" value="BLOODTHIRSTY-RELATED GENE FAMILY, MEMBER 16 ISOFORM X1-RELATED"/>
    <property type="match status" value="1"/>
</dbReference>
<dbReference type="CDD" id="cd19769">
    <property type="entry name" value="Bbox2_TRIM16-like"/>
    <property type="match status" value="1"/>
</dbReference>
<feature type="domain" description="B box-type" evidence="9">
    <location>
        <begin position="148"/>
        <end position="188"/>
    </location>
</feature>
<dbReference type="Gene3D" id="2.60.120.920">
    <property type="match status" value="1"/>
</dbReference>
<feature type="coiled-coil region" evidence="7">
    <location>
        <begin position="246"/>
        <end position="295"/>
    </location>
</feature>
<dbReference type="InterPro" id="IPR013083">
    <property type="entry name" value="Znf_RING/FYVE/PHD"/>
</dbReference>
<dbReference type="InterPro" id="IPR003877">
    <property type="entry name" value="SPRY_dom"/>
</dbReference>
<evidence type="ECO:0000256" key="6">
    <source>
        <dbReference type="PROSITE-ProRule" id="PRU00024"/>
    </source>
</evidence>
<dbReference type="GO" id="GO:0008270">
    <property type="term" value="F:zinc ion binding"/>
    <property type="evidence" value="ECO:0007669"/>
    <property type="project" value="UniProtKB-KW"/>
</dbReference>
<dbReference type="InterPro" id="IPR001870">
    <property type="entry name" value="B30.2/SPRY"/>
</dbReference>
<keyword evidence="7" id="KW-0175">Coiled coil</keyword>
<proteinExistence type="predicted"/>
<dbReference type="AlphaFoldDB" id="A0A671VN88"/>
<keyword evidence="4" id="KW-0862">Zinc</keyword>
<dbReference type="SMART" id="SM00184">
    <property type="entry name" value="RING"/>
    <property type="match status" value="1"/>
</dbReference>
<dbReference type="Pfam" id="PF00643">
    <property type="entry name" value="zf-B_box"/>
    <property type="match status" value="1"/>
</dbReference>
<dbReference type="PRINTS" id="PR01407">
    <property type="entry name" value="BUTYPHLNCDUF"/>
</dbReference>
<evidence type="ECO:0000256" key="7">
    <source>
        <dbReference type="SAM" id="Coils"/>
    </source>
</evidence>
<dbReference type="CDD" id="cd13733">
    <property type="entry name" value="SPRY_PRY_C-I_1"/>
    <property type="match status" value="1"/>
</dbReference>
<keyword evidence="5" id="KW-0391">Immunity</keyword>
<dbReference type="InterPro" id="IPR000315">
    <property type="entry name" value="Znf_B-box"/>
</dbReference>
<keyword evidence="1" id="KW-0399">Innate immunity</keyword>
<dbReference type="PROSITE" id="PS50188">
    <property type="entry name" value="B302_SPRY"/>
    <property type="match status" value="1"/>
</dbReference>
<protein>
    <submittedName>
        <fullName evidence="11">Uncharacterized protein</fullName>
    </submittedName>
</protein>
<evidence type="ECO:0000259" key="9">
    <source>
        <dbReference type="PROSITE" id="PS50119"/>
    </source>
</evidence>
<dbReference type="SMART" id="SM00336">
    <property type="entry name" value="BBOX"/>
    <property type="match status" value="1"/>
</dbReference>
<dbReference type="GO" id="GO:0005737">
    <property type="term" value="C:cytoplasm"/>
    <property type="evidence" value="ECO:0007669"/>
    <property type="project" value="UniProtKB-ARBA"/>
</dbReference>
<evidence type="ECO:0000256" key="2">
    <source>
        <dbReference type="ARBA" id="ARBA00022723"/>
    </source>
</evidence>
<dbReference type="InterPro" id="IPR043136">
    <property type="entry name" value="B30.2/SPRY_sf"/>
</dbReference>
<dbReference type="InterPro" id="IPR013320">
    <property type="entry name" value="ConA-like_dom_sf"/>
</dbReference>
<dbReference type="SMART" id="SM00449">
    <property type="entry name" value="SPRY"/>
    <property type="match status" value="1"/>
</dbReference>
<dbReference type="GeneTree" id="ENSGT01040000240400"/>
<dbReference type="OMA" id="YAANDRT"/>
<reference evidence="11" key="1">
    <citation type="submission" date="2021-04" db="EMBL/GenBank/DDBJ databases">
        <authorList>
            <consortium name="Wellcome Sanger Institute Data Sharing"/>
        </authorList>
    </citation>
    <scope>NUCLEOTIDE SEQUENCE [LARGE SCALE GENOMIC DNA]</scope>
</reference>
<name>A0A671VN88_SPAAU</name>
<evidence type="ECO:0000313" key="12">
    <source>
        <dbReference type="Proteomes" id="UP000472265"/>
    </source>
</evidence>
<evidence type="ECO:0000256" key="3">
    <source>
        <dbReference type="ARBA" id="ARBA00022771"/>
    </source>
</evidence>
<accession>A0A671VN88</accession>
<keyword evidence="2" id="KW-0479">Metal-binding</keyword>
<dbReference type="Gene3D" id="4.10.830.40">
    <property type="match status" value="1"/>
</dbReference>
<dbReference type="InParanoid" id="A0A671VN88"/>
<reference evidence="11" key="2">
    <citation type="submission" date="2025-08" db="UniProtKB">
        <authorList>
            <consortium name="Ensembl"/>
        </authorList>
    </citation>
    <scope>IDENTIFICATION</scope>
</reference>
<dbReference type="Pfam" id="PF25600">
    <property type="entry name" value="TRIM_CC"/>
    <property type="match status" value="1"/>
</dbReference>
<dbReference type="Pfam" id="PF00622">
    <property type="entry name" value="SPRY"/>
    <property type="match status" value="1"/>
</dbReference>
<dbReference type="PANTHER" id="PTHR25465">
    <property type="entry name" value="B-BOX DOMAIN CONTAINING"/>
    <property type="match status" value="1"/>
</dbReference>